<keyword evidence="1" id="KW-0472">Membrane</keyword>
<accession>A0A852T1V6</accession>
<keyword evidence="3" id="KW-1185">Reference proteome</keyword>
<keyword evidence="1" id="KW-0812">Transmembrane</keyword>
<comment type="caution">
    <text evidence="2">The sequence shown here is derived from an EMBL/GenBank/DDBJ whole genome shotgun (WGS) entry which is preliminary data.</text>
</comment>
<reference evidence="2 3" key="1">
    <citation type="submission" date="2020-07" db="EMBL/GenBank/DDBJ databases">
        <title>Sequencing the genomes of 1000 actinobacteria strains.</title>
        <authorList>
            <person name="Klenk H.-P."/>
        </authorList>
    </citation>
    <scope>NUCLEOTIDE SEQUENCE [LARGE SCALE GENOMIC DNA]</scope>
    <source>
        <strain evidence="2 3">DSM 23871</strain>
    </source>
</reference>
<feature type="transmembrane region" description="Helical" evidence="1">
    <location>
        <begin position="268"/>
        <end position="295"/>
    </location>
</feature>
<feature type="transmembrane region" description="Helical" evidence="1">
    <location>
        <begin position="198"/>
        <end position="215"/>
    </location>
</feature>
<name>A0A852T1V6_9MICO</name>
<protein>
    <recommendedName>
        <fullName evidence="4">ABC transporter permease</fullName>
    </recommendedName>
</protein>
<evidence type="ECO:0008006" key="4">
    <source>
        <dbReference type="Google" id="ProtNLM"/>
    </source>
</evidence>
<proteinExistence type="predicted"/>
<keyword evidence="1" id="KW-1133">Transmembrane helix</keyword>
<dbReference type="RefSeq" id="WP_179457474.1">
    <property type="nucleotide sequence ID" value="NZ_BAAAPX010000001.1"/>
</dbReference>
<dbReference type="Proteomes" id="UP000589620">
    <property type="component" value="Unassembled WGS sequence"/>
</dbReference>
<evidence type="ECO:0000313" key="3">
    <source>
        <dbReference type="Proteomes" id="UP000589620"/>
    </source>
</evidence>
<evidence type="ECO:0000256" key="1">
    <source>
        <dbReference type="SAM" id="Phobius"/>
    </source>
</evidence>
<gene>
    <name evidence="2" type="ORF">BJ963_003125</name>
</gene>
<evidence type="ECO:0000313" key="2">
    <source>
        <dbReference type="EMBL" id="NYD75606.1"/>
    </source>
</evidence>
<dbReference type="EMBL" id="JACCBJ010000001">
    <property type="protein sequence ID" value="NYD75606.1"/>
    <property type="molecule type" value="Genomic_DNA"/>
</dbReference>
<sequence length="305" mass="31897">MAVFPAVEADNFSVAMRDLSKAGRNVLVFESADPEQPIRVTRASCESLTDIDGVNRAGVVVPWTSMSFIQLGRDVDVLQVSPSLIPQLRESGAVVGAALADGRRTIALEWPVQGVIQAVAAREQPPGLDTNSAVVVAADAGMSVASSCTVILEPLASARRLITIVSATLQVEGTLSVRRTFEEGRDAIEEFAQRPGRVIPVILGAIFGSGAGLMTRMRRSEIAVYRLTGSAPSTVALLLTLEHLTLAGLAATAAVAGSLLLLPHFVSPLSQLAICSAAALGWALVAIALSVDLAFRNPLGLAKDR</sequence>
<feature type="transmembrane region" description="Helical" evidence="1">
    <location>
        <begin position="236"/>
        <end position="262"/>
    </location>
</feature>
<organism evidence="2 3">
    <name type="scientific">Leifsonia soli</name>
    <dbReference type="NCBI Taxonomy" id="582665"/>
    <lineage>
        <taxon>Bacteria</taxon>
        <taxon>Bacillati</taxon>
        <taxon>Actinomycetota</taxon>
        <taxon>Actinomycetes</taxon>
        <taxon>Micrococcales</taxon>
        <taxon>Microbacteriaceae</taxon>
        <taxon>Leifsonia</taxon>
    </lineage>
</organism>
<dbReference type="AlphaFoldDB" id="A0A852T1V6"/>